<accession>S3UX30</accession>
<keyword evidence="15" id="KW-0472">Membrane</keyword>
<evidence type="ECO:0000256" key="5">
    <source>
        <dbReference type="ARBA" id="ARBA00022481"/>
    </source>
</evidence>
<comment type="catalytic activity">
    <reaction evidence="26">
        <text>(2E)-geranial + NADPH + O2 + H(+) = (1E)-2,6-dimethylhepta-1,5-dien-1-yl formate + NADP(+) + H2O</text>
        <dbReference type="Rhea" id="RHEA:54860"/>
        <dbReference type="ChEBI" id="CHEBI:15377"/>
        <dbReference type="ChEBI" id="CHEBI:15378"/>
        <dbReference type="ChEBI" id="CHEBI:15379"/>
        <dbReference type="ChEBI" id="CHEBI:16980"/>
        <dbReference type="ChEBI" id="CHEBI:57783"/>
        <dbReference type="ChEBI" id="CHEBI:58349"/>
        <dbReference type="ChEBI" id="CHEBI:138375"/>
    </reaction>
    <physiologicalReaction direction="left-to-right" evidence="26">
        <dbReference type="Rhea" id="RHEA:54861"/>
    </physiologicalReaction>
</comment>
<sequence length="471" mass="53156">MKEEGSTVSGSKPMANFSDFICIVGAGPAGISMARSLRSRGIPFHVIEKYKDVGGIWDIENPGSPMYESAHFISSKYLSNYDDFPMPSDYPDYPSNRQILAYHKSFAREYDLYRNIEFNTSVNNIRKNGSRWTVELSNGDLRLYGGIICATGITWSPNIPKLPGSETFQGQILHSVNYKKTSFFKGKRVLIIGAGNSGCDIACDAGANAEQAFISVRRGYHFIPKHVLGQPADVFGDGAHWIPNWFSQWVLGKMLKFLIGDVTKLGLPAPDHRIFETHPIVNDQLLHNLRHGDVIAKGDIERLNGNLVEFKDGTNEKIDLIILATGYNWSIPYMDQYFEWKNGRPTDLYLTLFHRKYENLYALGYMETDGGAYKMFDEMANLIAAYIEAKRNGDKSAQVFEQLIESDHPLLNGGIRYLNSGRHAVYVNQVAYLKYLSKIHGRIGWPKLKPGQFEKLRTNSATKREIQGAIR</sequence>
<comment type="catalytic activity">
    <reaction evidence="29">
        <text>octan-3-one + NADPH + O2 + H(+) = pentyl propanoate + NADP(+) + H2O</text>
        <dbReference type="Rhea" id="RHEA:54840"/>
        <dbReference type="ChEBI" id="CHEBI:15377"/>
        <dbReference type="ChEBI" id="CHEBI:15378"/>
        <dbReference type="ChEBI" id="CHEBI:15379"/>
        <dbReference type="ChEBI" id="CHEBI:57783"/>
        <dbReference type="ChEBI" id="CHEBI:58349"/>
        <dbReference type="ChEBI" id="CHEBI:80946"/>
        <dbReference type="ChEBI" id="CHEBI:87373"/>
    </reaction>
    <physiologicalReaction direction="left-to-right" evidence="29">
        <dbReference type="Rhea" id="RHEA:54841"/>
    </physiologicalReaction>
</comment>
<comment type="catalytic activity">
    <reaction evidence="21">
        <text>heptan-2-one + NADPH + O2 + H(+) = pentyl acetate + NADP(+) + H2O</text>
        <dbReference type="Rhea" id="RHEA:54836"/>
        <dbReference type="ChEBI" id="CHEBI:5672"/>
        <dbReference type="ChEBI" id="CHEBI:15377"/>
        <dbReference type="ChEBI" id="CHEBI:15378"/>
        <dbReference type="ChEBI" id="CHEBI:15379"/>
        <dbReference type="ChEBI" id="CHEBI:57783"/>
        <dbReference type="ChEBI" id="CHEBI:58349"/>
        <dbReference type="ChEBI" id="CHEBI:87362"/>
    </reaction>
    <physiologicalReaction direction="left-to-right" evidence="21">
        <dbReference type="Rhea" id="RHEA:54837"/>
    </physiologicalReaction>
</comment>
<comment type="catalytic activity">
    <reaction evidence="25">
        <text>octan-3-one + NADPH + O2 + H(+) = ethyl hexanoate + NADP(+) + H2O</text>
        <dbReference type="Rhea" id="RHEA:54856"/>
        <dbReference type="ChEBI" id="CHEBI:15377"/>
        <dbReference type="ChEBI" id="CHEBI:15378"/>
        <dbReference type="ChEBI" id="CHEBI:15379"/>
        <dbReference type="ChEBI" id="CHEBI:57783"/>
        <dbReference type="ChEBI" id="CHEBI:58349"/>
        <dbReference type="ChEBI" id="CHEBI:80946"/>
        <dbReference type="ChEBI" id="CHEBI:86055"/>
    </reaction>
    <physiologicalReaction direction="left-to-right" evidence="25">
        <dbReference type="Rhea" id="RHEA:54857"/>
    </physiologicalReaction>
</comment>
<evidence type="ECO:0000256" key="10">
    <source>
        <dbReference type="ARBA" id="ARBA00022848"/>
    </source>
</evidence>
<dbReference type="Pfam" id="PF00743">
    <property type="entry name" value="FMO-like"/>
    <property type="match status" value="1"/>
</dbReference>
<evidence type="ECO:0000256" key="3">
    <source>
        <dbReference type="ARBA" id="ARBA00012698"/>
    </source>
</evidence>
<comment type="similarity">
    <text evidence="2">Belongs to the FMO family.</text>
</comment>
<dbReference type="PRINTS" id="PR00370">
    <property type="entry name" value="FMOXYGENASE"/>
</dbReference>
<evidence type="ECO:0000256" key="8">
    <source>
        <dbReference type="ARBA" id="ARBA00022692"/>
    </source>
</evidence>
<keyword evidence="10" id="KW-0256">Endoplasmic reticulum</keyword>
<keyword evidence="31" id="KW-1185">Reference proteome</keyword>
<evidence type="ECO:0000256" key="27">
    <source>
        <dbReference type="ARBA" id="ARBA00048990"/>
    </source>
</evidence>
<evidence type="ECO:0000256" key="14">
    <source>
        <dbReference type="ARBA" id="ARBA00023098"/>
    </source>
</evidence>
<dbReference type="EMBL" id="AKWZ02000006">
    <property type="protein sequence ID" value="EPG74941.1"/>
    <property type="molecule type" value="Genomic_DNA"/>
</dbReference>
<evidence type="ECO:0000256" key="20">
    <source>
        <dbReference type="ARBA" id="ARBA00047426"/>
    </source>
</evidence>
<dbReference type="SUPFAM" id="SSF51905">
    <property type="entry name" value="FAD/NAD(P)-binding domain"/>
    <property type="match status" value="2"/>
</dbReference>
<evidence type="ECO:0000256" key="11">
    <source>
        <dbReference type="ARBA" id="ARBA00022857"/>
    </source>
</evidence>
<dbReference type="EC" id="1.6.3.1" evidence="3"/>
<evidence type="ECO:0000256" key="25">
    <source>
        <dbReference type="ARBA" id="ARBA00048459"/>
    </source>
</evidence>
<comment type="catalytic activity">
    <reaction evidence="27">
        <text>heptan-4-one + NADPH + O2 + H(+) = propyl butanoate + NADP(+) + H2O</text>
        <dbReference type="Rhea" id="RHEA:54852"/>
        <dbReference type="ChEBI" id="CHEBI:15377"/>
        <dbReference type="ChEBI" id="CHEBI:15378"/>
        <dbReference type="ChEBI" id="CHEBI:15379"/>
        <dbReference type="ChEBI" id="CHEBI:57783"/>
        <dbReference type="ChEBI" id="CHEBI:58349"/>
        <dbReference type="ChEBI" id="CHEBI:89484"/>
        <dbReference type="ChEBI" id="CHEBI:89719"/>
    </reaction>
    <physiologicalReaction direction="left-to-right" evidence="27">
        <dbReference type="Rhea" id="RHEA:54853"/>
    </physiologicalReaction>
</comment>
<evidence type="ECO:0000256" key="21">
    <source>
        <dbReference type="ARBA" id="ARBA00047574"/>
    </source>
</evidence>
<keyword evidence="11" id="KW-0521">NADP</keyword>
<evidence type="ECO:0000256" key="15">
    <source>
        <dbReference type="ARBA" id="ARBA00023136"/>
    </source>
</evidence>
<reference evidence="30" key="1">
    <citation type="submission" date="2013-04" db="EMBL/GenBank/DDBJ databases">
        <authorList>
            <person name="Harkins D.M."/>
            <person name="Durkin A.S."/>
            <person name="Selengut J.D."/>
            <person name="Sanka R."/>
            <person name="DePew J."/>
            <person name="Purushe J."/>
            <person name="Ahmed A."/>
            <person name="van der Linden H."/>
            <person name="Goris M.G.A."/>
            <person name="Hartskeerl R.A."/>
            <person name="Vinetz J.M."/>
            <person name="Sutton G.G."/>
            <person name="Nelson W.C."/>
            <person name="Fouts D.E."/>
        </authorList>
    </citation>
    <scope>NUCLEOTIDE SEQUENCE [LARGE SCALE GENOMIC DNA]</scope>
    <source>
        <strain evidence="30">BUT 6</strain>
    </source>
</reference>
<evidence type="ECO:0000256" key="4">
    <source>
        <dbReference type="ARBA" id="ARBA00019213"/>
    </source>
</evidence>
<keyword evidence="8" id="KW-0812">Transmembrane</keyword>
<comment type="function">
    <text evidence="19">Acts as a Baeyer-Villiger monooxygenase on a broad range of substrates. Catalyzes the insertion of an oxygen atom into a carbon-carbon bond adjacent to a carbonyl, which converts ketones to esters. Active on diverse carbonyl compounds, whereas soft nucleophiles are mostly non- or poorly reactive. In contrast with other forms of FMO it is non- or poorly active on 'classical' substrates such as drugs, pesticides, and dietary components containing soft nucleophilic heteroatoms. Able to oxidize drug molecules bearing a carbonyl group on an aliphatic chain, such as nabumetone and pentoxifylline. Also, in the absence of substrates, shows slow but yet significant NADPH oxidase activity. Acts as a positive modulator of cholesterol biosynthesis as well as glucose homeostasis, promoting metabolic aging via pleiotropic effects.</text>
</comment>
<proteinExistence type="inferred from homology"/>
<evidence type="ECO:0000313" key="31">
    <source>
        <dbReference type="Proteomes" id="UP000014540"/>
    </source>
</evidence>
<dbReference type="InterPro" id="IPR002257">
    <property type="entry name" value="Flavin_mOase_5"/>
</dbReference>
<name>S3UX30_9LEPT</name>
<dbReference type="GO" id="GO:0004499">
    <property type="term" value="F:N,N-dimethylaniline monooxygenase activity"/>
    <property type="evidence" value="ECO:0007669"/>
    <property type="project" value="InterPro"/>
</dbReference>
<comment type="caution">
    <text evidence="30">The sequence shown here is derived from an EMBL/GenBank/DDBJ whole genome shotgun (WGS) entry which is preliminary data.</text>
</comment>
<keyword evidence="14" id="KW-0443">Lipid metabolism</keyword>
<evidence type="ECO:0000256" key="1">
    <source>
        <dbReference type="ARBA" id="ARBA00004524"/>
    </source>
</evidence>
<evidence type="ECO:0000256" key="12">
    <source>
        <dbReference type="ARBA" id="ARBA00022989"/>
    </source>
</evidence>
<dbReference type="PIRSF" id="PIRSF000332">
    <property type="entry name" value="FMO"/>
    <property type="match status" value="1"/>
</dbReference>
<comment type="catalytic activity">
    <reaction evidence="22">
        <text>sulcatone + NADPH + O2 + H(+) = 4-methylpent-3-en-1-yl acetate + NADP(+) + H2O</text>
        <dbReference type="Rhea" id="RHEA:54864"/>
        <dbReference type="ChEBI" id="CHEBI:15377"/>
        <dbReference type="ChEBI" id="CHEBI:15378"/>
        <dbReference type="ChEBI" id="CHEBI:15379"/>
        <dbReference type="ChEBI" id="CHEBI:16310"/>
        <dbReference type="ChEBI" id="CHEBI:57783"/>
        <dbReference type="ChEBI" id="CHEBI:58349"/>
        <dbReference type="ChEBI" id="CHEBI:138373"/>
    </reaction>
    <physiologicalReaction direction="left-to-right" evidence="22">
        <dbReference type="Rhea" id="RHEA:54865"/>
    </physiologicalReaction>
</comment>
<evidence type="ECO:0000256" key="9">
    <source>
        <dbReference type="ARBA" id="ARBA00022827"/>
    </source>
</evidence>
<dbReference type="InterPro" id="IPR036188">
    <property type="entry name" value="FAD/NAD-bd_sf"/>
</dbReference>
<dbReference type="STRING" id="1193011.LEP1GSC058_1645"/>
<dbReference type="GO" id="GO:0050661">
    <property type="term" value="F:NADP binding"/>
    <property type="evidence" value="ECO:0007669"/>
    <property type="project" value="InterPro"/>
</dbReference>
<keyword evidence="6" id="KW-0597">Phosphoprotein</keyword>
<comment type="catalytic activity">
    <reaction evidence="23">
        <text>NADPH + O2 + H(+) = H2O2 + NADP(+)</text>
        <dbReference type="Rhea" id="RHEA:11260"/>
        <dbReference type="ChEBI" id="CHEBI:15378"/>
        <dbReference type="ChEBI" id="CHEBI:15379"/>
        <dbReference type="ChEBI" id="CHEBI:16240"/>
        <dbReference type="ChEBI" id="CHEBI:57783"/>
        <dbReference type="ChEBI" id="CHEBI:58349"/>
        <dbReference type="EC" id="1.6.3.1"/>
    </reaction>
    <physiologicalReaction direction="left-to-right" evidence="23">
        <dbReference type="Rhea" id="RHEA:11261"/>
    </physiologicalReaction>
</comment>
<keyword evidence="13" id="KW-0560">Oxidoreductase</keyword>
<keyword evidence="10" id="KW-0492">Microsome</keyword>
<comment type="catalytic activity">
    <reaction evidence="20">
        <text>hexan-3-one + NADPH + O2 + H(+) = propyl propanoate + NADP(+) + H2O</text>
        <dbReference type="Rhea" id="RHEA:54848"/>
        <dbReference type="ChEBI" id="CHEBI:15377"/>
        <dbReference type="ChEBI" id="CHEBI:15378"/>
        <dbReference type="ChEBI" id="CHEBI:15379"/>
        <dbReference type="ChEBI" id="CHEBI:57783"/>
        <dbReference type="ChEBI" id="CHEBI:58349"/>
        <dbReference type="ChEBI" id="CHEBI:89828"/>
        <dbReference type="ChEBI" id="CHEBI:89891"/>
    </reaction>
    <physiologicalReaction direction="left-to-right" evidence="20">
        <dbReference type="Rhea" id="RHEA:54849"/>
    </physiologicalReaction>
</comment>
<dbReference type="PRINTS" id="PR01125">
    <property type="entry name" value="FMOXYGENASE5"/>
</dbReference>
<dbReference type="GO" id="GO:0050660">
    <property type="term" value="F:flavin adenine dinucleotide binding"/>
    <property type="evidence" value="ECO:0007669"/>
    <property type="project" value="InterPro"/>
</dbReference>
<protein>
    <recommendedName>
        <fullName evidence="4">Flavin-containing monooxygenase 5</fullName>
        <ecNumber evidence="3">1.6.3.1</ecNumber>
    </recommendedName>
    <alternativeName>
        <fullName evidence="18">Dimethylaniline monooxygenase [N-oxide-forming] 5</fullName>
    </alternativeName>
    <alternativeName>
        <fullName evidence="16">Dimethylaniline oxidase 5</fullName>
    </alternativeName>
    <alternativeName>
        <fullName evidence="17">NADPH oxidase</fullName>
    </alternativeName>
</protein>
<dbReference type="RefSeq" id="WP_016549014.1">
    <property type="nucleotide sequence ID" value="NZ_AKWZ02000006.1"/>
</dbReference>
<evidence type="ECO:0000256" key="26">
    <source>
        <dbReference type="ARBA" id="ARBA00048989"/>
    </source>
</evidence>
<dbReference type="GO" id="GO:0016174">
    <property type="term" value="F:NAD(P)H oxidase H2O2-forming activity"/>
    <property type="evidence" value="ECO:0007669"/>
    <property type="project" value="UniProtKB-EC"/>
</dbReference>
<comment type="catalytic activity">
    <reaction evidence="28">
        <text>N,N-dimethylaniline + NADPH + O2 + H(+) = N,N-dimethylaniline N-oxide + NADP(+) + H2O</text>
        <dbReference type="Rhea" id="RHEA:24468"/>
        <dbReference type="ChEBI" id="CHEBI:15377"/>
        <dbReference type="ChEBI" id="CHEBI:15378"/>
        <dbReference type="ChEBI" id="CHEBI:15379"/>
        <dbReference type="ChEBI" id="CHEBI:16269"/>
        <dbReference type="ChEBI" id="CHEBI:17735"/>
        <dbReference type="ChEBI" id="CHEBI:57783"/>
        <dbReference type="ChEBI" id="CHEBI:58349"/>
        <dbReference type="EC" id="1.14.13.8"/>
    </reaction>
    <physiologicalReaction direction="left-to-right" evidence="28">
        <dbReference type="Rhea" id="RHEA:24469"/>
    </physiologicalReaction>
</comment>
<dbReference type="Proteomes" id="UP000014540">
    <property type="component" value="Unassembled WGS sequence"/>
</dbReference>
<keyword evidence="9" id="KW-0274">FAD</keyword>
<evidence type="ECO:0000256" key="6">
    <source>
        <dbReference type="ARBA" id="ARBA00022553"/>
    </source>
</evidence>
<evidence type="ECO:0000256" key="18">
    <source>
        <dbReference type="ARBA" id="ARBA00033301"/>
    </source>
</evidence>
<comment type="catalytic activity">
    <reaction evidence="24">
        <text>hexan-3-one + NADPH + O2 + H(+) = ethyl butanoate + NADP(+) + H2O</text>
        <dbReference type="Rhea" id="RHEA:54844"/>
        <dbReference type="ChEBI" id="CHEBI:15377"/>
        <dbReference type="ChEBI" id="CHEBI:15378"/>
        <dbReference type="ChEBI" id="CHEBI:15379"/>
        <dbReference type="ChEBI" id="CHEBI:57783"/>
        <dbReference type="ChEBI" id="CHEBI:58349"/>
        <dbReference type="ChEBI" id="CHEBI:88764"/>
        <dbReference type="ChEBI" id="CHEBI:89891"/>
    </reaction>
    <physiologicalReaction direction="left-to-right" evidence="24">
        <dbReference type="Rhea" id="RHEA:54845"/>
    </physiologicalReaction>
</comment>
<evidence type="ECO:0000256" key="28">
    <source>
        <dbReference type="ARBA" id="ARBA00049443"/>
    </source>
</evidence>
<keyword evidence="5" id="KW-0488">Methylation</keyword>
<dbReference type="FunFam" id="3.50.50.60:FF:000042">
    <property type="entry name" value="Dimethylaniline monooxygenase [N-oxide-forming]"/>
    <property type="match status" value="1"/>
</dbReference>
<gene>
    <name evidence="30" type="ORF">LEP1GSC058_1645</name>
</gene>
<dbReference type="Gene3D" id="3.50.50.60">
    <property type="entry name" value="FAD/NAD(P)-binding domain"/>
    <property type="match status" value="1"/>
</dbReference>
<dbReference type="InterPro" id="IPR050346">
    <property type="entry name" value="FMO-like"/>
</dbReference>
<evidence type="ECO:0000256" key="17">
    <source>
        <dbReference type="ARBA" id="ARBA00033213"/>
    </source>
</evidence>
<dbReference type="AlphaFoldDB" id="S3UX30"/>
<dbReference type="InterPro" id="IPR020946">
    <property type="entry name" value="Flavin_mOase-like"/>
</dbReference>
<evidence type="ECO:0000256" key="2">
    <source>
        <dbReference type="ARBA" id="ARBA00009183"/>
    </source>
</evidence>
<keyword evidence="12" id="KW-1133">Transmembrane helix</keyword>
<evidence type="ECO:0000256" key="7">
    <source>
        <dbReference type="ARBA" id="ARBA00022630"/>
    </source>
</evidence>
<evidence type="ECO:0000256" key="29">
    <source>
        <dbReference type="ARBA" id="ARBA00049475"/>
    </source>
</evidence>
<evidence type="ECO:0000313" key="30">
    <source>
        <dbReference type="EMBL" id="EPG74941.1"/>
    </source>
</evidence>
<comment type="subcellular location">
    <subcellularLocation>
        <location evidence="1">Microsome membrane</location>
    </subcellularLocation>
</comment>
<keyword evidence="7" id="KW-0285">Flavoprotein</keyword>
<dbReference type="GO" id="GO:0006629">
    <property type="term" value="P:lipid metabolic process"/>
    <property type="evidence" value="ECO:0007669"/>
    <property type="project" value="UniProtKB-KW"/>
</dbReference>
<evidence type="ECO:0000256" key="24">
    <source>
        <dbReference type="ARBA" id="ARBA00047977"/>
    </source>
</evidence>
<evidence type="ECO:0000256" key="13">
    <source>
        <dbReference type="ARBA" id="ARBA00023002"/>
    </source>
</evidence>
<evidence type="ECO:0000256" key="22">
    <source>
        <dbReference type="ARBA" id="ARBA00047855"/>
    </source>
</evidence>
<dbReference type="PANTHER" id="PTHR23023">
    <property type="entry name" value="DIMETHYLANILINE MONOOXYGENASE"/>
    <property type="match status" value="1"/>
</dbReference>
<dbReference type="OrthoDB" id="9778740at2"/>
<evidence type="ECO:0000256" key="23">
    <source>
        <dbReference type="ARBA" id="ARBA00047864"/>
    </source>
</evidence>
<dbReference type="InterPro" id="IPR000960">
    <property type="entry name" value="Flavin_mOase"/>
</dbReference>
<evidence type="ECO:0000256" key="16">
    <source>
        <dbReference type="ARBA" id="ARBA00029728"/>
    </source>
</evidence>
<evidence type="ECO:0000256" key="19">
    <source>
        <dbReference type="ARBA" id="ARBA00045722"/>
    </source>
</evidence>
<organism evidence="30 31">
    <name type="scientific">Leptospira fainei serovar Hurstbridge str. BUT 6</name>
    <dbReference type="NCBI Taxonomy" id="1193011"/>
    <lineage>
        <taxon>Bacteria</taxon>
        <taxon>Pseudomonadati</taxon>
        <taxon>Spirochaetota</taxon>
        <taxon>Spirochaetia</taxon>
        <taxon>Leptospirales</taxon>
        <taxon>Leptospiraceae</taxon>
        <taxon>Leptospira</taxon>
    </lineage>
</organism>